<dbReference type="Gene3D" id="3.90.79.10">
    <property type="entry name" value="Nucleoside Triphosphate Pyrophosphohydrolase"/>
    <property type="match status" value="1"/>
</dbReference>
<keyword evidence="7" id="KW-0227">DNA damage</keyword>
<evidence type="ECO:0000256" key="4">
    <source>
        <dbReference type="ARBA" id="ARBA00022023"/>
    </source>
</evidence>
<keyword evidence="6" id="KW-0479">Metal-binding</keyword>
<keyword evidence="11" id="KW-0234">DNA repair</keyword>
<dbReference type="SUPFAM" id="SSF55811">
    <property type="entry name" value="Nudix"/>
    <property type="match status" value="1"/>
</dbReference>
<dbReference type="Pfam" id="PF14815">
    <property type="entry name" value="NUDIX_4"/>
    <property type="match status" value="1"/>
</dbReference>
<sequence>YPILDGNVRRVLARYHAIDGWPGKADVTRRLWAVAERHTPGEDVGDYTQAMMDIGAEVCLRRQPRCAACPLASGCRAHREGNPEQYPVSRPRRARHRRATTMVMARDHLGRVLLERRPATGIWGGLWSFPECPAGRSPERWFREQFGLEIKSGAPWDSVPHGFTHLELEIRPLPAKLVGTTTIVESLDRVWYKPGSSLGRGVAAPVRRLLEQLQDHPF</sequence>
<dbReference type="Gene3D" id="1.10.1670.10">
    <property type="entry name" value="Helix-hairpin-Helix base-excision DNA repair enzymes (C-terminal)"/>
    <property type="match status" value="1"/>
</dbReference>
<dbReference type="InterPro" id="IPR044298">
    <property type="entry name" value="MIG/MutY"/>
</dbReference>
<dbReference type="PANTHER" id="PTHR42944:SF1">
    <property type="entry name" value="ADENINE DNA GLYCOSYLASE"/>
    <property type="match status" value="1"/>
</dbReference>
<keyword evidence="8" id="KW-0378">Hydrolase</keyword>
<keyword evidence="10" id="KW-0411">Iron-sulfur</keyword>
<feature type="domain" description="Adenine DNA glycosylase C-terminal" evidence="13">
    <location>
        <begin position="102"/>
        <end position="212"/>
    </location>
</feature>
<dbReference type="GO" id="GO:0006298">
    <property type="term" value="P:mismatch repair"/>
    <property type="evidence" value="ECO:0007669"/>
    <property type="project" value="TreeGrafter"/>
</dbReference>
<dbReference type="GO" id="GO:0035485">
    <property type="term" value="F:adenine/guanine mispair binding"/>
    <property type="evidence" value="ECO:0007669"/>
    <property type="project" value="TreeGrafter"/>
</dbReference>
<proteinExistence type="predicted"/>
<feature type="non-terminal residue" evidence="14">
    <location>
        <position position="1"/>
    </location>
</feature>
<evidence type="ECO:0000256" key="11">
    <source>
        <dbReference type="ARBA" id="ARBA00023204"/>
    </source>
</evidence>
<dbReference type="GO" id="GO:0051539">
    <property type="term" value="F:4 iron, 4 sulfur cluster binding"/>
    <property type="evidence" value="ECO:0007669"/>
    <property type="project" value="UniProtKB-KW"/>
</dbReference>
<evidence type="ECO:0000256" key="7">
    <source>
        <dbReference type="ARBA" id="ARBA00022763"/>
    </source>
</evidence>
<reference evidence="14" key="1">
    <citation type="submission" date="2018-05" db="EMBL/GenBank/DDBJ databases">
        <authorList>
            <person name="Lanie J.A."/>
            <person name="Ng W.-L."/>
            <person name="Kazmierczak K.M."/>
            <person name="Andrzejewski T.M."/>
            <person name="Davidsen T.M."/>
            <person name="Wayne K.J."/>
            <person name="Tettelin H."/>
            <person name="Glass J.I."/>
            <person name="Rusch D."/>
            <person name="Podicherti R."/>
            <person name="Tsui H.-C.T."/>
            <person name="Winkler M.E."/>
        </authorList>
    </citation>
    <scope>NUCLEOTIDE SEQUENCE</scope>
</reference>
<evidence type="ECO:0000256" key="8">
    <source>
        <dbReference type="ARBA" id="ARBA00022801"/>
    </source>
</evidence>
<dbReference type="GO" id="GO:0000701">
    <property type="term" value="F:purine-specific mismatch base pair DNA N-glycosylase activity"/>
    <property type="evidence" value="ECO:0007669"/>
    <property type="project" value="UniProtKB-EC"/>
</dbReference>
<evidence type="ECO:0000256" key="10">
    <source>
        <dbReference type="ARBA" id="ARBA00023014"/>
    </source>
</evidence>
<organism evidence="14">
    <name type="scientific">marine metagenome</name>
    <dbReference type="NCBI Taxonomy" id="408172"/>
    <lineage>
        <taxon>unclassified sequences</taxon>
        <taxon>metagenomes</taxon>
        <taxon>ecological metagenomes</taxon>
    </lineage>
</organism>
<dbReference type="CDD" id="cd03431">
    <property type="entry name" value="NUDIX_DNA_Glycosylase_C-MutY"/>
    <property type="match status" value="1"/>
</dbReference>
<comment type="cofactor">
    <cofactor evidence="2">
        <name>[4Fe-4S] cluster</name>
        <dbReference type="ChEBI" id="CHEBI:49883"/>
    </cofactor>
</comment>
<dbReference type="GO" id="GO:0046872">
    <property type="term" value="F:metal ion binding"/>
    <property type="evidence" value="ECO:0007669"/>
    <property type="project" value="UniProtKB-KW"/>
</dbReference>
<keyword evidence="9" id="KW-0408">Iron</keyword>
<gene>
    <name evidence="14" type="ORF">METZ01_LOCUS117378</name>
</gene>
<dbReference type="InterPro" id="IPR029119">
    <property type="entry name" value="MutY_C"/>
</dbReference>
<evidence type="ECO:0000256" key="9">
    <source>
        <dbReference type="ARBA" id="ARBA00023004"/>
    </source>
</evidence>
<evidence type="ECO:0000256" key="5">
    <source>
        <dbReference type="ARBA" id="ARBA00022485"/>
    </source>
</evidence>
<comment type="catalytic activity">
    <reaction evidence="1">
        <text>Hydrolyzes free adenine bases from 7,8-dihydro-8-oxoguanine:adenine mismatched double-stranded DNA, leaving an apurinic site.</text>
        <dbReference type="EC" id="3.2.2.31"/>
    </reaction>
</comment>
<dbReference type="PANTHER" id="PTHR42944">
    <property type="entry name" value="ADENINE DNA GLYCOSYLASE"/>
    <property type="match status" value="1"/>
</dbReference>
<dbReference type="InterPro" id="IPR015797">
    <property type="entry name" value="NUDIX_hydrolase-like_dom_sf"/>
</dbReference>
<dbReference type="InterPro" id="IPR023170">
    <property type="entry name" value="HhH_base_excis_C"/>
</dbReference>
<dbReference type="GO" id="GO:0006284">
    <property type="term" value="P:base-excision repair"/>
    <property type="evidence" value="ECO:0007669"/>
    <property type="project" value="InterPro"/>
</dbReference>
<dbReference type="GO" id="GO:0032357">
    <property type="term" value="F:oxidized purine DNA binding"/>
    <property type="evidence" value="ECO:0007669"/>
    <property type="project" value="TreeGrafter"/>
</dbReference>
<evidence type="ECO:0000313" key="14">
    <source>
        <dbReference type="EMBL" id="SVA64524.1"/>
    </source>
</evidence>
<keyword evidence="5" id="KW-0004">4Fe-4S</keyword>
<accession>A0A381XID8</accession>
<evidence type="ECO:0000256" key="3">
    <source>
        <dbReference type="ARBA" id="ARBA00012045"/>
    </source>
</evidence>
<dbReference type="EMBL" id="UINC01015299">
    <property type="protein sequence ID" value="SVA64524.1"/>
    <property type="molecule type" value="Genomic_DNA"/>
</dbReference>
<dbReference type="AlphaFoldDB" id="A0A381XID8"/>
<evidence type="ECO:0000256" key="12">
    <source>
        <dbReference type="ARBA" id="ARBA00023295"/>
    </source>
</evidence>
<dbReference type="InterPro" id="IPR011257">
    <property type="entry name" value="DNA_glycosylase"/>
</dbReference>
<dbReference type="EC" id="3.2.2.31" evidence="3"/>
<dbReference type="SUPFAM" id="SSF48150">
    <property type="entry name" value="DNA-glycosylase"/>
    <property type="match status" value="1"/>
</dbReference>
<evidence type="ECO:0000256" key="2">
    <source>
        <dbReference type="ARBA" id="ARBA00001966"/>
    </source>
</evidence>
<name>A0A381XID8_9ZZZZ</name>
<keyword evidence="12" id="KW-0326">Glycosidase</keyword>
<evidence type="ECO:0000256" key="1">
    <source>
        <dbReference type="ARBA" id="ARBA00000843"/>
    </source>
</evidence>
<dbReference type="GO" id="GO:0034039">
    <property type="term" value="F:8-oxo-7,8-dihydroguanine DNA N-glycosylase activity"/>
    <property type="evidence" value="ECO:0007669"/>
    <property type="project" value="TreeGrafter"/>
</dbReference>
<protein>
    <recommendedName>
        <fullName evidence="4">Adenine DNA glycosylase</fullName>
        <ecNumber evidence="3">3.2.2.31</ecNumber>
    </recommendedName>
</protein>
<evidence type="ECO:0000259" key="13">
    <source>
        <dbReference type="Pfam" id="PF14815"/>
    </source>
</evidence>
<evidence type="ECO:0000256" key="6">
    <source>
        <dbReference type="ARBA" id="ARBA00022723"/>
    </source>
</evidence>